<gene>
    <name evidence="4" type="ORF">ABJI51_02005</name>
</gene>
<dbReference type="Gene3D" id="1.10.1660.10">
    <property type="match status" value="1"/>
</dbReference>
<dbReference type="SMART" id="SM00422">
    <property type="entry name" value="HTH_MERR"/>
    <property type="match status" value="1"/>
</dbReference>
<dbReference type="EMBL" id="JBDZYD010000001">
    <property type="protein sequence ID" value="MEQ0557827.1"/>
    <property type="molecule type" value="Genomic_DNA"/>
</dbReference>
<evidence type="ECO:0000313" key="4">
    <source>
        <dbReference type="EMBL" id="MEQ0557827.1"/>
    </source>
</evidence>
<dbReference type="Pfam" id="PF13411">
    <property type="entry name" value="MerR_1"/>
    <property type="match status" value="1"/>
</dbReference>
<organism evidence="4 5">
    <name type="scientific">Amycolatopsis melonis</name>
    <dbReference type="NCBI Taxonomy" id="3156488"/>
    <lineage>
        <taxon>Bacteria</taxon>
        <taxon>Bacillati</taxon>
        <taxon>Actinomycetota</taxon>
        <taxon>Actinomycetes</taxon>
        <taxon>Pseudonocardiales</taxon>
        <taxon>Pseudonocardiaceae</taxon>
        <taxon>Amycolatopsis</taxon>
    </lineage>
</organism>
<name>A0ABV0L8Y9_9PSEU</name>
<dbReference type="PANTHER" id="PTHR30204">
    <property type="entry name" value="REDOX-CYCLING DRUG-SENSING TRANSCRIPTIONAL ACTIVATOR SOXR"/>
    <property type="match status" value="1"/>
</dbReference>
<dbReference type="RefSeq" id="WP_348947149.1">
    <property type="nucleotide sequence ID" value="NZ_JBDZYD010000001.1"/>
</dbReference>
<comment type="caution">
    <text evidence="4">The sequence shown here is derived from an EMBL/GenBank/DDBJ whole genome shotgun (WGS) entry which is preliminary data.</text>
</comment>
<dbReference type="InterPro" id="IPR047057">
    <property type="entry name" value="MerR_fam"/>
</dbReference>
<protein>
    <submittedName>
        <fullName evidence="4">MerR family transcriptional regulator</fullName>
    </submittedName>
</protein>
<proteinExistence type="predicted"/>
<dbReference type="CDD" id="cd00592">
    <property type="entry name" value="HTH_MerR-like"/>
    <property type="match status" value="1"/>
</dbReference>
<feature type="region of interest" description="Disordered" evidence="2">
    <location>
        <begin position="1"/>
        <end position="23"/>
    </location>
</feature>
<dbReference type="SUPFAM" id="SSF46955">
    <property type="entry name" value="Putative DNA-binding domain"/>
    <property type="match status" value="1"/>
</dbReference>
<dbReference type="InterPro" id="IPR000551">
    <property type="entry name" value="MerR-type_HTH_dom"/>
</dbReference>
<dbReference type="InterPro" id="IPR009061">
    <property type="entry name" value="DNA-bd_dom_put_sf"/>
</dbReference>
<dbReference type="Proteomes" id="UP001440984">
    <property type="component" value="Unassembled WGS sequence"/>
</dbReference>
<reference evidence="4 5" key="1">
    <citation type="submission" date="2024-05" db="EMBL/GenBank/DDBJ databases">
        <authorList>
            <person name="Zhao H."/>
            <person name="Xu Y."/>
            <person name="Lin S."/>
            <person name="Spain J.C."/>
            <person name="Zhou N.-Y."/>
        </authorList>
    </citation>
    <scope>NUCLEOTIDE SEQUENCE [LARGE SCALE GENOMIC DNA]</scope>
    <source>
        <strain evidence="4 5">NEAU-NG30</strain>
    </source>
</reference>
<accession>A0ABV0L8Y9</accession>
<dbReference type="PROSITE" id="PS50937">
    <property type="entry name" value="HTH_MERR_2"/>
    <property type="match status" value="1"/>
</dbReference>
<evidence type="ECO:0000256" key="2">
    <source>
        <dbReference type="SAM" id="MobiDB-lite"/>
    </source>
</evidence>
<evidence type="ECO:0000313" key="5">
    <source>
        <dbReference type="Proteomes" id="UP001440984"/>
    </source>
</evidence>
<evidence type="ECO:0000256" key="1">
    <source>
        <dbReference type="ARBA" id="ARBA00023125"/>
    </source>
</evidence>
<evidence type="ECO:0000259" key="3">
    <source>
        <dbReference type="PROSITE" id="PS50937"/>
    </source>
</evidence>
<feature type="domain" description="HTH merR-type" evidence="3">
    <location>
        <begin position="23"/>
        <end position="91"/>
    </location>
</feature>
<dbReference type="PANTHER" id="PTHR30204:SF93">
    <property type="entry name" value="HTH MERR-TYPE DOMAIN-CONTAINING PROTEIN"/>
    <property type="match status" value="1"/>
</dbReference>
<sequence length="219" mass="23021">MRADDAGPRSLPPRTDARHTGSLMTADRFAATIGLSSRTVRSYHARGLLPPPSRIGRTPCYTDRHLARMRQVIDFQSRGLPLEAVRALLEPDLVLGEIAGLGPAVGNAVRRQPGLLAALTDSGVLVRHADGGIGLNGVRAVLAARALSGQGASIDQALVFLATAAQEVMPLAEDVLAKVLDAAEDWLPRTAPARSSVAELAAEVIRTCILRAAHAQPIG</sequence>
<keyword evidence="1" id="KW-0238">DNA-binding</keyword>
<keyword evidence="5" id="KW-1185">Reference proteome</keyword>